<reference evidence="9" key="4">
    <citation type="submission" date="2025-09" db="UniProtKB">
        <authorList>
            <consortium name="Ensembl"/>
        </authorList>
    </citation>
    <scope>IDENTIFICATION</scope>
</reference>
<keyword evidence="10" id="KW-1185">Reference proteome</keyword>
<dbReference type="CDD" id="cd08662">
    <property type="entry name" value="M13"/>
    <property type="match status" value="1"/>
</dbReference>
<dbReference type="InterPro" id="IPR000718">
    <property type="entry name" value="Peptidase_M13"/>
</dbReference>
<dbReference type="PRINTS" id="PR00786">
    <property type="entry name" value="NEPRILYSIN"/>
</dbReference>
<evidence type="ECO:0000259" key="7">
    <source>
        <dbReference type="Pfam" id="PF01431"/>
    </source>
</evidence>
<evidence type="ECO:0000313" key="9">
    <source>
        <dbReference type="Ensembl" id="ENSACLP00000070658.1"/>
    </source>
</evidence>
<evidence type="ECO:0000256" key="6">
    <source>
        <dbReference type="ARBA" id="ARBA00023049"/>
    </source>
</evidence>
<dbReference type="InterPro" id="IPR018497">
    <property type="entry name" value="Peptidase_M13_C"/>
</dbReference>
<name>A0AAX7UL19_ASTCA</name>
<feature type="domain" description="Peptidase M13 N-terminal" evidence="8">
    <location>
        <begin position="49"/>
        <end position="194"/>
    </location>
</feature>
<evidence type="ECO:0000256" key="3">
    <source>
        <dbReference type="ARBA" id="ARBA00022723"/>
    </source>
</evidence>
<sequence>MSSVLKLHQQLFSSSSVSQKSSQEEFCLTPECIEAAGSILSKMDQSVNPCEDFYAFSCGGWLKENPIPEDSSSYGIYPWLRQHVDIQLKGLRINSSSITKKINKVVYTICCVSVYKALLEELDARPMLRTLKQPEFRWPVVGDGRGGEYQWSESQWSLLKTLAAMRNQHSKSVLIRLYVSPDDKNSSHYIIKVRHFSFIAHHITPLFANSITGNRFLDKFRISHADDNCSLCLQILIPYENRTSESMYHKYTLSRLQRSIPQFDWLNFVKTVVESKGDPDRSISSSEPVIVRVPQYFKELMKTVANYVQWRTVFSRITALSRRFLYRYLDYARVTTGTTSLTPRWDKCVNYVENSLVYATGRLFVNTHFQEDKKHLMEELIDGIRWAFIDMLEKENDWMDDLTKKRAVEKAHAVLAKVGYPEFILNDTYLNEDLKQLKENDYYGNVMQTLKFIAQSDLSWLRKSVPRTEWFTNPTTVNAFYSSSTNQIRFPAGELQKPFFWGKEYPRSLSYGAIGVIVGHELTHGFDNNGRKYDKNGNLEQWWSNSSIEAFNEKTQCMINQYNGYHWKEAGLNVRGKRTLAENIADNGGIREAFRAYRRWVDERRGGVEEPLLPGVALNNNQLFFLSYAHVRCNTYRPEAAREQIQSGAHSPPKYRVIGAMSNYEEFRKAFKCSESSIMNRGAQSCRVW</sequence>
<dbReference type="PROSITE" id="PS51885">
    <property type="entry name" value="NEPRILYSIN"/>
    <property type="match status" value="1"/>
</dbReference>
<gene>
    <name evidence="9" type="primary">PHEX</name>
</gene>
<evidence type="ECO:0000259" key="8">
    <source>
        <dbReference type="Pfam" id="PF05649"/>
    </source>
</evidence>
<reference evidence="10" key="2">
    <citation type="submission" date="2023-03" db="EMBL/GenBank/DDBJ databases">
        <authorList>
            <consortium name="Wellcome Sanger Institute Data Sharing"/>
        </authorList>
    </citation>
    <scope>NUCLEOTIDE SEQUENCE [LARGE SCALE GENOMIC DNA]</scope>
</reference>
<keyword evidence="4" id="KW-0378">Hydrolase</keyword>
<dbReference type="AlphaFoldDB" id="A0AAX7UL19"/>
<evidence type="ECO:0000256" key="1">
    <source>
        <dbReference type="ARBA" id="ARBA00001947"/>
    </source>
</evidence>
<protein>
    <recommendedName>
        <fullName evidence="11">Phosphate regulating endopeptidase homolog, X-linked</fullName>
    </recommendedName>
</protein>
<feature type="domain" description="Peptidase M13 N-terminal" evidence="8">
    <location>
        <begin position="238"/>
        <end position="421"/>
    </location>
</feature>
<keyword evidence="2" id="KW-0645">Protease</keyword>
<dbReference type="Gene3D" id="3.40.390.10">
    <property type="entry name" value="Collagenase (Catalytic Domain)"/>
    <property type="match status" value="2"/>
</dbReference>
<evidence type="ECO:0000313" key="10">
    <source>
        <dbReference type="Proteomes" id="UP000265100"/>
    </source>
</evidence>
<organism evidence="9 10">
    <name type="scientific">Astatotilapia calliptera</name>
    <name type="common">Eastern happy</name>
    <name type="synonym">Chromis callipterus</name>
    <dbReference type="NCBI Taxonomy" id="8154"/>
    <lineage>
        <taxon>Eukaryota</taxon>
        <taxon>Metazoa</taxon>
        <taxon>Chordata</taxon>
        <taxon>Craniata</taxon>
        <taxon>Vertebrata</taxon>
        <taxon>Euteleostomi</taxon>
        <taxon>Actinopterygii</taxon>
        <taxon>Neopterygii</taxon>
        <taxon>Teleostei</taxon>
        <taxon>Neoteleostei</taxon>
        <taxon>Acanthomorphata</taxon>
        <taxon>Ovalentaria</taxon>
        <taxon>Cichlomorphae</taxon>
        <taxon>Cichliformes</taxon>
        <taxon>Cichlidae</taxon>
        <taxon>African cichlids</taxon>
        <taxon>Pseudocrenilabrinae</taxon>
        <taxon>Haplochromini</taxon>
        <taxon>Astatotilapia</taxon>
    </lineage>
</organism>
<dbReference type="GO" id="GO:0046872">
    <property type="term" value="F:metal ion binding"/>
    <property type="evidence" value="ECO:0007669"/>
    <property type="project" value="UniProtKB-KW"/>
</dbReference>
<dbReference type="GO" id="GO:0016485">
    <property type="term" value="P:protein processing"/>
    <property type="evidence" value="ECO:0007669"/>
    <property type="project" value="TreeGrafter"/>
</dbReference>
<dbReference type="PANTHER" id="PTHR11733:SF133">
    <property type="entry name" value="PHOSPHATE-REGULATING NEUTRAL ENDOPEPTIDASE PHEX"/>
    <property type="match status" value="1"/>
</dbReference>
<dbReference type="InterPro" id="IPR024079">
    <property type="entry name" value="MetalloPept_cat_dom_sf"/>
</dbReference>
<proteinExistence type="predicted"/>
<dbReference type="GeneTree" id="ENSGT00940000157313"/>
<keyword evidence="3" id="KW-0479">Metal-binding</keyword>
<evidence type="ECO:0008006" key="11">
    <source>
        <dbReference type="Google" id="ProtNLM"/>
    </source>
</evidence>
<dbReference type="Pfam" id="PF01431">
    <property type="entry name" value="Peptidase_M13"/>
    <property type="match status" value="1"/>
</dbReference>
<keyword evidence="6" id="KW-0482">Metalloprotease</keyword>
<reference evidence="9" key="3">
    <citation type="submission" date="2025-08" db="UniProtKB">
        <authorList>
            <consortium name="Ensembl"/>
        </authorList>
    </citation>
    <scope>IDENTIFICATION</scope>
</reference>
<evidence type="ECO:0000256" key="2">
    <source>
        <dbReference type="ARBA" id="ARBA00022670"/>
    </source>
</evidence>
<keyword evidence="5" id="KW-0862">Zinc</keyword>
<accession>A0AAX7UL19</accession>
<dbReference type="GO" id="GO:0004222">
    <property type="term" value="F:metalloendopeptidase activity"/>
    <property type="evidence" value="ECO:0007669"/>
    <property type="project" value="InterPro"/>
</dbReference>
<dbReference type="GO" id="GO:0005886">
    <property type="term" value="C:plasma membrane"/>
    <property type="evidence" value="ECO:0007669"/>
    <property type="project" value="TreeGrafter"/>
</dbReference>
<dbReference type="Pfam" id="PF05649">
    <property type="entry name" value="Peptidase_M13_N"/>
    <property type="match status" value="2"/>
</dbReference>
<dbReference type="SUPFAM" id="SSF55486">
    <property type="entry name" value="Metalloproteases ('zincins'), catalytic domain"/>
    <property type="match status" value="1"/>
</dbReference>
<dbReference type="PANTHER" id="PTHR11733">
    <property type="entry name" value="ZINC METALLOPROTEASE FAMILY M13 NEPRILYSIN-RELATED"/>
    <property type="match status" value="1"/>
</dbReference>
<comment type="cofactor">
    <cofactor evidence="1">
        <name>Zn(2+)</name>
        <dbReference type="ChEBI" id="CHEBI:29105"/>
    </cofactor>
</comment>
<reference evidence="9 10" key="1">
    <citation type="submission" date="2018-05" db="EMBL/GenBank/DDBJ databases">
        <authorList>
            <person name="Datahose"/>
        </authorList>
    </citation>
    <scope>NUCLEOTIDE SEQUENCE</scope>
</reference>
<dbReference type="Ensembl" id="ENSACLT00000074546.1">
    <property type="protein sequence ID" value="ENSACLP00000070658.1"/>
    <property type="gene ID" value="ENSACLG00000009510.2"/>
</dbReference>
<feature type="domain" description="Peptidase M13 C-terminal" evidence="7">
    <location>
        <begin position="478"/>
        <end position="683"/>
    </location>
</feature>
<evidence type="ECO:0000256" key="5">
    <source>
        <dbReference type="ARBA" id="ARBA00022833"/>
    </source>
</evidence>
<dbReference type="Proteomes" id="UP000265100">
    <property type="component" value="Chromosome 9"/>
</dbReference>
<evidence type="ECO:0000256" key="4">
    <source>
        <dbReference type="ARBA" id="ARBA00022801"/>
    </source>
</evidence>
<dbReference type="InterPro" id="IPR008753">
    <property type="entry name" value="Peptidase_M13_N"/>
</dbReference>